<dbReference type="Proteomes" id="UP000247416">
    <property type="component" value="Unassembled WGS sequence"/>
</dbReference>
<keyword evidence="8" id="KW-1185">Reference proteome</keyword>
<dbReference type="InterPro" id="IPR050306">
    <property type="entry name" value="PfkB_Carbo_kinase"/>
</dbReference>
<evidence type="ECO:0000259" key="6">
    <source>
        <dbReference type="Pfam" id="PF00294"/>
    </source>
</evidence>
<evidence type="ECO:0000256" key="1">
    <source>
        <dbReference type="ARBA" id="ARBA00010688"/>
    </source>
</evidence>
<dbReference type="Gene3D" id="3.40.1190.20">
    <property type="match status" value="1"/>
</dbReference>
<evidence type="ECO:0000256" key="5">
    <source>
        <dbReference type="ARBA" id="ARBA00022840"/>
    </source>
</evidence>
<dbReference type="CDD" id="cd01166">
    <property type="entry name" value="KdgK"/>
    <property type="match status" value="1"/>
</dbReference>
<accession>A0A318TLA1</accession>
<dbReference type="OrthoDB" id="9813569at2"/>
<proteinExistence type="inferred from homology"/>
<protein>
    <submittedName>
        <fullName evidence="7">5-dehydro-2-deoxygluconokinase</fullName>
    </submittedName>
</protein>
<dbReference type="PANTHER" id="PTHR43085:SF1">
    <property type="entry name" value="PSEUDOURIDINE KINASE-RELATED"/>
    <property type="match status" value="1"/>
</dbReference>
<dbReference type="SUPFAM" id="SSF53613">
    <property type="entry name" value="Ribokinase-like"/>
    <property type="match status" value="1"/>
</dbReference>
<evidence type="ECO:0000256" key="4">
    <source>
        <dbReference type="ARBA" id="ARBA00022777"/>
    </source>
</evidence>
<comment type="caution">
    <text evidence="7">The sequence shown here is derived from an EMBL/GenBank/DDBJ whole genome shotgun (WGS) entry which is preliminary data.</text>
</comment>
<dbReference type="PANTHER" id="PTHR43085">
    <property type="entry name" value="HEXOKINASE FAMILY MEMBER"/>
    <property type="match status" value="1"/>
</dbReference>
<keyword evidence="3" id="KW-0547">Nucleotide-binding</keyword>
<name>A0A318TLA1_9BACL</name>
<dbReference type="GO" id="GO:0005524">
    <property type="term" value="F:ATP binding"/>
    <property type="evidence" value="ECO:0007669"/>
    <property type="project" value="UniProtKB-KW"/>
</dbReference>
<dbReference type="InterPro" id="IPR011611">
    <property type="entry name" value="PfkB_dom"/>
</dbReference>
<dbReference type="GO" id="GO:0016301">
    <property type="term" value="F:kinase activity"/>
    <property type="evidence" value="ECO:0007669"/>
    <property type="project" value="UniProtKB-KW"/>
</dbReference>
<reference evidence="7 8" key="1">
    <citation type="submission" date="2018-06" db="EMBL/GenBank/DDBJ databases">
        <title>Genomic Encyclopedia of Archaeal and Bacterial Type Strains, Phase II (KMG-II): from individual species to whole genera.</title>
        <authorList>
            <person name="Goeker M."/>
        </authorList>
    </citation>
    <scope>NUCLEOTIDE SEQUENCE [LARGE SCALE GENOMIC DNA]</scope>
    <source>
        <strain evidence="7 8">KACC 16626</strain>
    </source>
</reference>
<dbReference type="InterPro" id="IPR029056">
    <property type="entry name" value="Ribokinase-like"/>
</dbReference>
<gene>
    <name evidence="7" type="ORF">BJ095_11841</name>
</gene>
<keyword evidence="5" id="KW-0067">ATP-binding</keyword>
<keyword evidence="4 7" id="KW-0418">Kinase</keyword>
<feature type="domain" description="Carbohydrate kinase PfkB" evidence="6">
    <location>
        <begin position="6"/>
        <end position="302"/>
    </location>
</feature>
<keyword evidence="2" id="KW-0808">Transferase</keyword>
<evidence type="ECO:0000313" key="7">
    <source>
        <dbReference type="EMBL" id="PYF05223.1"/>
    </source>
</evidence>
<organism evidence="7 8">
    <name type="scientific">Ureibacillus chungkukjangi</name>
    <dbReference type="NCBI Taxonomy" id="1202712"/>
    <lineage>
        <taxon>Bacteria</taxon>
        <taxon>Bacillati</taxon>
        <taxon>Bacillota</taxon>
        <taxon>Bacilli</taxon>
        <taxon>Bacillales</taxon>
        <taxon>Caryophanaceae</taxon>
        <taxon>Ureibacillus</taxon>
    </lineage>
</organism>
<dbReference type="AlphaFoldDB" id="A0A318TLA1"/>
<sequence>MQMHRDVLTIGETMVIFQSNQIGSLENITSVSPKIGGAESNFAIGLARLGESVEWISQLGNDSFGSLILKRVRGEGVYNNHVVFSDKGPTGLLFKEQITTEKMNVYYYRKQSAASYMTKEILNNVPFESLKYLHVTGITPALSDSCYELTMHAIRLAKHHGVKIIFDPNIRFKLWSKDKAFKVLHEISALSDYVLIGDEEAYFLTNLQDPLEMCKKLDVNNDKVIVLKCGANGSYVYDGQLSHVPGYPVKTVVDAVGAGDAFAAGFTHGLLQGTDIINCAKIGNAMGALVIQQFGDIEGLPTKDVLYAFLENDNETSDVVR</sequence>
<evidence type="ECO:0000313" key="8">
    <source>
        <dbReference type="Proteomes" id="UP000247416"/>
    </source>
</evidence>
<dbReference type="Pfam" id="PF00294">
    <property type="entry name" value="PfkB"/>
    <property type="match status" value="1"/>
</dbReference>
<evidence type="ECO:0000256" key="3">
    <source>
        <dbReference type="ARBA" id="ARBA00022741"/>
    </source>
</evidence>
<evidence type="ECO:0000256" key="2">
    <source>
        <dbReference type="ARBA" id="ARBA00022679"/>
    </source>
</evidence>
<dbReference type="EMBL" id="QJTJ01000018">
    <property type="protein sequence ID" value="PYF05223.1"/>
    <property type="molecule type" value="Genomic_DNA"/>
</dbReference>
<comment type="similarity">
    <text evidence="1">Belongs to the carbohydrate kinase PfkB family.</text>
</comment>